<gene>
    <name evidence="2" type="ORF">SAMN05444858_1466</name>
</gene>
<feature type="compositionally biased region" description="Basic and acidic residues" evidence="1">
    <location>
        <begin position="67"/>
        <end position="76"/>
    </location>
</feature>
<dbReference type="RefSeq" id="WP_217696890.1">
    <property type="nucleotide sequence ID" value="NZ_FTNF01000046.1"/>
</dbReference>
<sequence>MELAYLPTFASWLTWIEAEFTALRYFALSGADHRSHAEQDAALGDYIRRRNQRAGPKSRFATSSKLRHADYPLEAA</sequence>
<keyword evidence="3" id="KW-1185">Reference proteome</keyword>
<dbReference type="EMBL" id="FTNF01000046">
    <property type="protein sequence ID" value="SIS03075.1"/>
    <property type="molecule type" value="Genomic_DNA"/>
</dbReference>
<evidence type="ECO:0000313" key="3">
    <source>
        <dbReference type="Proteomes" id="UP000186004"/>
    </source>
</evidence>
<proteinExistence type="predicted"/>
<evidence type="ECO:0000256" key="1">
    <source>
        <dbReference type="SAM" id="MobiDB-lite"/>
    </source>
</evidence>
<name>A0A1N7FS53_9ACTN</name>
<dbReference type="Proteomes" id="UP000186004">
    <property type="component" value="Unassembled WGS sequence"/>
</dbReference>
<evidence type="ECO:0008006" key="4">
    <source>
        <dbReference type="Google" id="ProtNLM"/>
    </source>
</evidence>
<evidence type="ECO:0000313" key="2">
    <source>
        <dbReference type="EMBL" id="SIS03075.1"/>
    </source>
</evidence>
<reference evidence="2 3" key="1">
    <citation type="submission" date="2017-01" db="EMBL/GenBank/DDBJ databases">
        <authorList>
            <person name="Mah S.A."/>
            <person name="Swanson W.J."/>
            <person name="Moy G.W."/>
            <person name="Vacquier V.D."/>
        </authorList>
    </citation>
    <scope>NUCLEOTIDE SEQUENCE [LARGE SCALE GENOMIC DNA]</scope>
    <source>
        <strain evidence="2 3">DSM 45758</strain>
    </source>
</reference>
<feature type="region of interest" description="Disordered" evidence="1">
    <location>
        <begin position="53"/>
        <end position="76"/>
    </location>
</feature>
<dbReference type="AlphaFoldDB" id="A0A1N7FS53"/>
<protein>
    <recommendedName>
        <fullName evidence="4">Transposase</fullName>
    </recommendedName>
</protein>
<dbReference type="STRING" id="1198245.SAMN05444858_1466"/>
<accession>A0A1N7FS53</accession>
<organism evidence="2 3">
    <name type="scientific">Micromonospora avicenniae</name>
    <dbReference type="NCBI Taxonomy" id="1198245"/>
    <lineage>
        <taxon>Bacteria</taxon>
        <taxon>Bacillati</taxon>
        <taxon>Actinomycetota</taxon>
        <taxon>Actinomycetes</taxon>
        <taxon>Micromonosporales</taxon>
        <taxon>Micromonosporaceae</taxon>
        <taxon>Micromonospora</taxon>
    </lineage>
</organism>